<evidence type="ECO:0000313" key="2">
    <source>
        <dbReference type="EMBL" id="KAA6366355.1"/>
    </source>
</evidence>
<feature type="compositionally biased region" description="Basic and acidic residues" evidence="1">
    <location>
        <begin position="95"/>
        <end position="115"/>
    </location>
</feature>
<evidence type="ECO:0000313" key="3">
    <source>
        <dbReference type="Proteomes" id="UP000324800"/>
    </source>
</evidence>
<gene>
    <name evidence="2" type="ORF">EZS28_038118</name>
</gene>
<comment type="caution">
    <text evidence="2">The sequence shown here is derived from an EMBL/GenBank/DDBJ whole genome shotgun (WGS) entry which is preliminary data.</text>
</comment>
<protein>
    <submittedName>
        <fullName evidence="2">Uncharacterized protein</fullName>
    </submittedName>
</protein>
<reference evidence="2 3" key="1">
    <citation type="submission" date="2019-03" db="EMBL/GenBank/DDBJ databases">
        <title>Single cell metagenomics reveals metabolic interactions within the superorganism composed of flagellate Streblomastix strix and complex community of Bacteroidetes bacteria on its surface.</title>
        <authorList>
            <person name="Treitli S.C."/>
            <person name="Kolisko M."/>
            <person name="Husnik F."/>
            <person name="Keeling P."/>
            <person name="Hampl V."/>
        </authorList>
    </citation>
    <scope>NUCLEOTIDE SEQUENCE [LARGE SCALE GENOMIC DNA]</scope>
    <source>
        <strain evidence="2">ST1C</strain>
    </source>
</reference>
<dbReference type="EMBL" id="SNRW01019463">
    <property type="protein sequence ID" value="KAA6366355.1"/>
    <property type="molecule type" value="Genomic_DNA"/>
</dbReference>
<name>A0A5J4U9J6_9EUKA</name>
<dbReference type="AlphaFoldDB" id="A0A5J4U9J6"/>
<feature type="region of interest" description="Disordered" evidence="1">
    <location>
        <begin position="93"/>
        <end position="115"/>
    </location>
</feature>
<sequence>MLISLHFLSSNLYGISFAVPSTFGQRFLFGGIDGKYPSLFRKLNKEIHKPKDQLAAFATLALDLMSDTYERKGKNQTSVSDVAKLIHEVYQTELSDDRPSRSNEDEIRSRNDENSPYKLTNHNWRHYAILMSSCSYTPYDMMQCLPELRPFVLLSQSGLVQCAIPIRYDQTPFRDLGLRTFCSALSSASFGRAWNNPQSQLFPAYDEFEQSAFRTYVQMEIEEELAETGTLMMIPSHPVMRYHIPVYPFRIG</sequence>
<accession>A0A5J4U9J6</accession>
<organism evidence="2 3">
    <name type="scientific">Streblomastix strix</name>
    <dbReference type="NCBI Taxonomy" id="222440"/>
    <lineage>
        <taxon>Eukaryota</taxon>
        <taxon>Metamonada</taxon>
        <taxon>Preaxostyla</taxon>
        <taxon>Oxymonadida</taxon>
        <taxon>Streblomastigidae</taxon>
        <taxon>Streblomastix</taxon>
    </lineage>
</organism>
<evidence type="ECO:0000256" key="1">
    <source>
        <dbReference type="SAM" id="MobiDB-lite"/>
    </source>
</evidence>
<proteinExistence type="predicted"/>
<dbReference type="Proteomes" id="UP000324800">
    <property type="component" value="Unassembled WGS sequence"/>
</dbReference>